<feature type="non-terminal residue" evidence="2">
    <location>
        <position position="1"/>
    </location>
</feature>
<sequence length="164" mass="19024">VIMSTDVQPAPNTSDDSNAADKNADDGEGGIQQPDQMQKTLLNLVFRSMKRTHDMFSNDYTTFPELSEKDLNFVRSLKKRCEYSSVIRHVEEAKKRREQELLKIMKGRGANIPPQLVFITRRINEGYKLNDAQRERRRDGLQSERNTEETRQYLASSVKAIYRI</sequence>
<feature type="region of interest" description="Disordered" evidence="1">
    <location>
        <begin position="1"/>
        <end position="35"/>
    </location>
</feature>
<reference evidence="2 3" key="1">
    <citation type="submission" date="2015-09" db="EMBL/GenBank/DDBJ databases">
        <title>Draft genome of the parasitic nematode Teladorsagia circumcincta isolate WARC Sus (inbred).</title>
        <authorList>
            <person name="Mitreva M."/>
        </authorList>
    </citation>
    <scope>NUCLEOTIDE SEQUENCE [LARGE SCALE GENOMIC DNA]</scope>
    <source>
        <strain evidence="2 3">S</strain>
    </source>
</reference>
<name>A0A2G9T5P4_TELCI</name>
<dbReference type="Proteomes" id="UP000230423">
    <property type="component" value="Unassembled WGS sequence"/>
</dbReference>
<proteinExistence type="predicted"/>
<organism evidence="2 3">
    <name type="scientific">Teladorsagia circumcincta</name>
    <name type="common">Brown stomach worm</name>
    <name type="synonym">Ostertagia circumcincta</name>
    <dbReference type="NCBI Taxonomy" id="45464"/>
    <lineage>
        <taxon>Eukaryota</taxon>
        <taxon>Metazoa</taxon>
        <taxon>Ecdysozoa</taxon>
        <taxon>Nematoda</taxon>
        <taxon>Chromadorea</taxon>
        <taxon>Rhabditida</taxon>
        <taxon>Rhabditina</taxon>
        <taxon>Rhabditomorpha</taxon>
        <taxon>Strongyloidea</taxon>
        <taxon>Trichostrongylidae</taxon>
        <taxon>Teladorsagia</taxon>
    </lineage>
</organism>
<dbReference type="OrthoDB" id="5874941at2759"/>
<evidence type="ECO:0000313" key="2">
    <source>
        <dbReference type="EMBL" id="PIO53271.1"/>
    </source>
</evidence>
<gene>
    <name evidence="2" type="ORF">TELCIR_25401</name>
</gene>
<dbReference type="AlphaFoldDB" id="A0A2G9T5P4"/>
<keyword evidence="3" id="KW-1185">Reference proteome</keyword>
<feature type="compositionally biased region" description="Polar residues" evidence="1">
    <location>
        <begin position="1"/>
        <end position="13"/>
    </location>
</feature>
<accession>A0A2G9T5P4</accession>
<dbReference type="EMBL" id="KZ415994">
    <property type="protein sequence ID" value="PIO53271.1"/>
    <property type="molecule type" value="Genomic_DNA"/>
</dbReference>
<protein>
    <submittedName>
        <fullName evidence="2">Uncharacterized protein</fullName>
    </submittedName>
</protein>
<evidence type="ECO:0000256" key="1">
    <source>
        <dbReference type="SAM" id="MobiDB-lite"/>
    </source>
</evidence>
<evidence type="ECO:0000313" key="3">
    <source>
        <dbReference type="Proteomes" id="UP000230423"/>
    </source>
</evidence>